<reference evidence="1" key="1">
    <citation type="submission" date="2018-02" db="EMBL/GenBank/DDBJ databases">
        <title>The genomes of Aspergillus section Nigri reveals drivers in fungal speciation.</title>
        <authorList>
            <consortium name="DOE Joint Genome Institute"/>
            <person name="Vesth T.C."/>
            <person name="Nybo J."/>
            <person name="Theobald S."/>
            <person name="Brandl J."/>
            <person name="Frisvad J.C."/>
            <person name="Nielsen K.F."/>
            <person name="Lyhne E.K."/>
            <person name="Kogle M.E."/>
            <person name="Kuo A."/>
            <person name="Riley R."/>
            <person name="Clum A."/>
            <person name="Nolan M."/>
            <person name="Lipzen A."/>
            <person name="Salamov A."/>
            <person name="Henrissat B."/>
            <person name="Wiebenga A."/>
            <person name="De vries R.P."/>
            <person name="Grigoriev I.V."/>
            <person name="Mortensen U.H."/>
            <person name="Andersen M.R."/>
            <person name="Baker S.E."/>
        </authorList>
    </citation>
    <scope>NUCLEOTIDE SEQUENCE</scope>
    <source>
        <strain evidence="1">CBS 621.78</strain>
    </source>
</reference>
<evidence type="ECO:0000313" key="2">
    <source>
        <dbReference type="Proteomes" id="UP000249057"/>
    </source>
</evidence>
<sequence>MENMNESYILVPGFDYHPHDAINPGDIVADWREPTKTLSSPTKPAILALHTDIEGMLRSDEELTTLHGQLWTRFLRFADTAVGGGGTVLDPANHFYERLDTIHLHDYPTNEEATERSLHPEVQSVMRSGFGRTSVFMITGIKVAEGFTMRRPSLESRETKATITARLFGTEADPGLVEAEAIIGGHEPVVEEWQPPADIVYAYKVSTVHFEECLSGPCQIHPHVPRAGAALLHDKKGEQRTEAADDYAAYLKTLRERAADVFLAEQEGLRNLTGEMDVEVVELTDGTEKCDVVMFNTVPR</sequence>
<organism evidence="1 2">
    <name type="scientific">Aspergillus brunneoviolaceus CBS 621.78</name>
    <dbReference type="NCBI Taxonomy" id="1450534"/>
    <lineage>
        <taxon>Eukaryota</taxon>
        <taxon>Fungi</taxon>
        <taxon>Dikarya</taxon>
        <taxon>Ascomycota</taxon>
        <taxon>Pezizomycotina</taxon>
        <taxon>Eurotiomycetes</taxon>
        <taxon>Eurotiomycetidae</taxon>
        <taxon>Eurotiales</taxon>
        <taxon>Aspergillaceae</taxon>
        <taxon>Aspergillus</taxon>
        <taxon>Aspergillus subgen. Circumdati</taxon>
    </lineage>
</organism>
<dbReference type="Proteomes" id="UP000249057">
    <property type="component" value="Unassembled WGS sequence"/>
</dbReference>
<proteinExistence type="predicted"/>
<dbReference type="EMBL" id="KZ825336">
    <property type="protein sequence ID" value="RAH46616.1"/>
    <property type="molecule type" value="Genomic_DNA"/>
</dbReference>
<gene>
    <name evidence="1" type="ORF">BO95DRAFT_104496</name>
</gene>
<protein>
    <submittedName>
        <fullName evidence="1">Uncharacterized protein</fullName>
    </submittedName>
</protein>
<keyword evidence="2" id="KW-1185">Reference proteome</keyword>
<accession>A0ACD1GBG2</accession>
<evidence type="ECO:0000313" key="1">
    <source>
        <dbReference type="EMBL" id="RAH46616.1"/>
    </source>
</evidence>
<name>A0ACD1GBG2_9EURO</name>